<dbReference type="Pfam" id="PF13286">
    <property type="entry name" value="HD_assoc"/>
    <property type="match status" value="1"/>
</dbReference>
<dbReference type="Gene3D" id="1.10.3210.10">
    <property type="entry name" value="Hypothetical protein af1432"/>
    <property type="match status" value="1"/>
</dbReference>
<evidence type="ECO:0000256" key="2">
    <source>
        <dbReference type="HAMAP-Rule" id="MF_01212"/>
    </source>
</evidence>
<dbReference type="EMBL" id="JAUSVV010000003">
    <property type="protein sequence ID" value="MDQ0442326.1"/>
    <property type="molecule type" value="Genomic_DNA"/>
</dbReference>
<dbReference type="InterPro" id="IPR006674">
    <property type="entry name" value="HD_domain"/>
</dbReference>
<dbReference type="RefSeq" id="WP_238248117.1">
    <property type="nucleotide sequence ID" value="NZ_BPQX01000015.1"/>
</dbReference>
<dbReference type="Pfam" id="PF01966">
    <property type="entry name" value="HD"/>
    <property type="match status" value="1"/>
</dbReference>
<name>A0ABU0HJ29_9HYPH</name>
<dbReference type="InterPro" id="IPR026875">
    <property type="entry name" value="PHydrolase_assoc_dom"/>
</dbReference>
<dbReference type="PROSITE" id="PS51831">
    <property type="entry name" value="HD"/>
    <property type="match status" value="1"/>
</dbReference>
<reference evidence="4 5" key="1">
    <citation type="submission" date="2023-07" db="EMBL/GenBank/DDBJ databases">
        <title>Genomic Encyclopedia of Type Strains, Phase IV (KMG-IV): sequencing the most valuable type-strain genomes for metagenomic binning, comparative biology and taxonomic classification.</title>
        <authorList>
            <person name="Goeker M."/>
        </authorList>
    </citation>
    <scope>NUCLEOTIDE SEQUENCE [LARGE SCALE GENOMIC DNA]</scope>
    <source>
        <strain evidence="4 5">DSM 19562</strain>
    </source>
</reference>
<dbReference type="InterPro" id="IPR023023">
    <property type="entry name" value="dNTPase_2"/>
</dbReference>
<dbReference type="HAMAP" id="MF_01212">
    <property type="entry name" value="dGTPase_type2"/>
    <property type="match status" value="1"/>
</dbReference>
<dbReference type="GO" id="GO:0008832">
    <property type="term" value="F:dGTPase activity"/>
    <property type="evidence" value="ECO:0007669"/>
    <property type="project" value="UniProtKB-EC"/>
</dbReference>
<keyword evidence="5" id="KW-1185">Reference proteome</keyword>
<evidence type="ECO:0000313" key="5">
    <source>
        <dbReference type="Proteomes" id="UP001236369"/>
    </source>
</evidence>
<dbReference type="SMART" id="SM00471">
    <property type="entry name" value="HDc"/>
    <property type="match status" value="1"/>
</dbReference>
<dbReference type="PANTHER" id="PTHR11373:SF43">
    <property type="entry name" value="DEOXYGUANOSINETRIPHOSPHATE TRIPHOSPHOHYDROLASE-LIKE PROTEIN"/>
    <property type="match status" value="1"/>
</dbReference>
<feature type="domain" description="HD" evidence="3">
    <location>
        <begin position="73"/>
        <end position="221"/>
    </location>
</feature>
<dbReference type="InterPro" id="IPR006261">
    <property type="entry name" value="dGTPase"/>
</dbReference>
<evidence type="ECO:0000313" key="4">
    <source>
        <dbReference type="EMBL" id="MDQ0442326.1"/>
    </source>
</evidence>
<evidence type="ECO:0000259" key="3">
    <source>
        <dbReference type="PROSITE" id="PS51831"/>
    </source>
</evidence>
<evidence type="ECO:0000256" key="1">
    <source>
        <dbReference type="ARBA" id="ARBA00022801"/>
    </source>
</evidence>
<accession>A0ABU0HJ29</accession>
<dbReference type="CDD" id="cd00077">
    <property type="entry name" value="HDc"/>
    <property type="match status" value="1"/>
</dbReference>
<dbReference type="NCBIfam" id="NF002326">
    <property type="entry name" value="PRK01286.1-1"/>
    <property type="match status" value="1"/>
</dbReference>
<comment type="similarity">
    <text evidence="2">Belongs to the dGTPase family. Type 2 subfamily.</text>
</comment>
<dbReference type="SUPFAM" id="SSF109604">
    <property type="entry name" value="HD-domain/PDEase-like"/>
    <property type="match status" value="1"/>
</dbReference>
<dbReference type="PANTHER" id="PTHR11373">
    <property type="entry name" value="DEOXYNUCLEOSIDE TRIPHOSPHATE TRIPHOSPHOHYDROLASE"/>
    <property type="match status" value="1"/>
</dbReference>
<protein>
    <recommendedName>
        <fullName evidence="2">Deoxyguanosinetriphosphate triphosphohydrolase-like protein</fullName>
    </recommendedName>
</protein>
<sequence>MQDTKRGHGERWRAPYATDPALTRGRLIAEPVSPTRSDFQRDRDRIIHSTAFRRLKHKTQVFVHHEGDHYRTRLTHSLEVSQIARALARALGLDEDLAEALALSHDLGHTCFGHTGEDALDACMAPYGGFDHNAQTLRIVTRLERRYAGFDGLNLTWETLEGLVKHNGPLLDVSGKPTPRYAEHGIPAAILEYDAVNPLDLALHAGPEAQAAALADDIAYAAHDLDDGLRAGLFELSDLAAVPFLAGLLDEIEDLHPGLEPARVVHELARRLITRFVEDVIRESGRRIAALNPDSVADIHAAGAPVVAFSPAIEAADAEVMRFLWKRMYRDAGVVAVREKAAAIVSDLFTAFQADPTRMPEEWSAGLSGAPEARIARRIADYIAGMTDTYAVLAHRKLYDVTPELQPSPPSRGLPLAET</sequence>
<dbReference type="InterPro" id="IPR050135">
    <property type="entry name" value="dGTPase-like"/>
</dbReference>
<dbReference type="NCBIfam" id="TIGR01353">
    <property type="entry name" value="dGTP_triPase"/>
    <property type="match status" value="1"/>
</dbReference>
<comment type="caution">
    <text evidence="4">The sequence shown here is derived from an EMBL/GenBank/DDBJ whole genome shotgun (WGS) entry which is preliminary data.</text>
</comment>
<keyword evidence="1 2" id="KW-0378">Hydrolase</keyword>
<dbReference type="NCBIfam" id="NF002328">
    <property type="entry name" value="PRK01286.1-3"/>
    <property type="match status" value="1"/>
</dbReference>
<dbReference type="InterPro" id="IPR003607">
    <property type="entry name" value="HD/PDEase_dom"/>
</dbReference>
<dbReference type="Proteomes" id="UP001236369">
    <property type="component" value="Unassembled WGS sequence"/>
</dbReference>
<organism evidence="4 5">
    <name type="scientific">Methylobacterium persicinum</name>
    <dbReference type="NCBI Taxonomy" id="374426"/>
    <lineage>
        <taxon>Bacteria</taxon>
        <taxon>Pseudomonadati</taxon>
        <taxon>Pseudomonadota</taxon>
        <taxon>Alphaproteobacteria</taxon>
        <taxon>Hyphomicrobiales</taxon>
        <taxon>Methylobacteriaceae</taxon>
        <taxon>Methylobacterium</taxon>
    </lineage>
</organism>
<proteinExistence type="inferred from homology"/>
<gene>
    <name evidence="4" type="ORF">QO016_001820</name>
</gene>